<sequence length="237" mass="26880">MSVGENIKKARKARGLTQKELGTLLETSQQMIAQYENGDRNPKLETLRKIAQALDTNPFQLRRMAKEDLTDKQRRFADEYLIDPNATRAYKAAYPDVKKDETAKAAASRLLTNVNVKEYIDEQLAKIQGDKIADATEVMEYLTSVMRREHKENIVVTIKEEQSKYVPDENGTMRKQTVKTEVPKTVEIPARLADANKAAELLGKRYRLFTDNLDISVETSEKLDDIISQTGGEGIEE</sequence>
<dbReference type="InterPro" id="IPR038713">
    <property type="entry name" value="Terminase_Gp1_N_sf"/>
</dbReference>
<dbReference type="PANTHER" id="PTHR41328">
    <property type="entry name" value="TERMINASE SMALL SUBUNIT-RELATED"/>
    <property type="match status" value="1"/>
</dbReference>
<keyword evidence="2" id="KW-0231">Viral genome packaging</keyword>
<keyword evidence="5" id="KW-1185">Reference proteome</keyword>
<dbReference type="InterPro" id="IPR005335">
    <property type="entry name" value="Terminase_ssu"/>
</dbReference>
<dbReference type="PANTHER" id="PTHR41328:SF2">
    <property type="entry name" value="TERMINASE SMALL SUBUNIT"/>
    <property type="match status" value="1"/>
</dbReference>
<dbReference type="InterPro" id="IPR001387">
    <property type="entry name" value="Cro/C1-type_HTH"/>
</dbReference>
<dbReference type="Pfam" id="PF03592">
    <property type="entry name" value="Terminase_2"/>
    <property type="match status" value="1"/>
</dbReference>
<dbReference type="RefSeq" id="WP_163065175.1">
    <property type="nucleotide sequence ID" value="NZ_CP048649.1"/>
</dbReference>
<protein>
    <submittedName>
        <fullName evidence="4">Helix-turn-helix domain-containing protein</fullName>
    </submittedName>
</protein>
<organism evidence="4 5">
    <name type="scientific">Aminipila butyrica</name>
    <dbReference type="NCBI Taxonomy" id="433296"/>
    <lineage>
        <taxon>Bacteria</taxon>
        <taxon>Bacillati</taxon>
        <taxon>Bacillota</taxon>
        <taxon>Clostridia</taxon>
        <taxon>Peptostreptococcales</taxon>
        <taxon>Anaerovoracaceae</taxon>
        <taxon>Aminipila</taxon>
    </lineage>
</organism>
<dbReference type="InterPro" id="IPR052404">
    <property type="entry name" value="SPP1-like_terminase"/>
</dbReference>
<accession>A0A858BT25</accession>
<evidence type="ECO:0000259" key="3">
    <source>
        <dbReference type="PROSITE" id="PS50943"/>
    </source>
</evidence>
<dbReference type="Gene3D" id="1.10.10.1400">
    <property type="entry name" value="Terminase, small subunit, N-terminal DNA-binding domain, HTH motif"/>
    <property type="match status" value="1"/>
</dbReference>
<dbReference type="Pfam" id="PF01381">
    <property type="entry name" value="HTH_3"/>
    <property type="match status" value="1"/>
</dbReference>
<dbReference type="InterPro" id="IPR010982">
    <property type="entry name" value="Lambda_DNA-bd_dom_sf"/>
</dbReference>
<evidence type="ECO:0000256" key="1">
    <source>
        <dbReference type="ARBA" id="ARBA00022612"/>
    </source>
</evidence>
<reference evidence="4 5" key="1">
    <citation type="submission" date="2020-02" db="EMBL/GenBank/DDBJ databases">
        <authorList>
            <person name="Kim Y.B."/>
            <person name="Roh S.W."/>
        </authorList>
    </citation>
    <scope>NUCLEOTIDE SEQUENCE [LARGE SCALE GENOMIC DNA]</scope>
    <source>
        <strain evidence="4 5">DSM 103574</strain>
    </source>
</reference>
<dbReference type="Gene3D" id="1.10.260.40">
    <property type="entry name" value="lambda repressor-like DNA-binding domains"/>
    <property type="match status" value="1"/>
</dbReference>
<dbReference type="GO" id="GO:0003677">
    <property type="term" value="F:DNA binding"/>
    <property type="evidence" value="ECO:0007669"/>
    <property type="project" value="InterPro"/>
</dbReference>
<dbReference type="Proteomes" id="UP000466848">
    <property type="component" value="Chromosome"/>
</dbReference>
<dbReference type="KEGG" id="abut:Ami103574_02525"/>
<dbReference type="PROSITE" id="PS50943">
    <property type="entry name" value="HTH_CROC1"/>
    <property type="match status" value="1"/>
</dbReference>
<evidence type="ECO:0000313" key="4">
    <source>
        <dbReference type="EMBL" id="QIB68255.1"/>
    </source>
</evidence>
<dbReference type="Gene3D" id="6.10.140.2160">
    <property type="match status" value="1"/>
</dbReference>
<name>A0A858BT25_9FIRM</name>
<dbReference type="AlphaFoldDB" id="A0A858BT25"/>
<evidence type="ECO:0000313" key="5">
    <source>
        <dbReference type="Proteomes" id="UP000466848"/>
    </source>
</evidence>
<keyword evidence="1" id="KW-1188">Viral release from host cell</keyword>
<dbReference type="SUPFAM" id="SSF47413">
    <property type="entry name" value="lambda repressor-like DNA-binding domains"/>
    <property type="match status" value="1"/>
</dbReference>
<feature type="domain" description="HTH cro/C1-type" evidence="3">
    <location>
        <begin position="7"/>
        <end position="61"/>
    </location>
</feature>
<proteinExistence type="predicted"/>
<dbReference type="EMBL" id="CP048649">
    <property type="protein sequence ID" value="QIB68255.1"/>
    <property type="molecule type" value="Genomic_DNA"/>
</dbReference>
<evidence type="ECO:0000256" key="2">
    <source>
        <dbReference type="ARBA" id="ARBA00023219"/>
    </source>
</evidence>
<gene>
    <name evidence="4" type="ORF">Ami103574_02525</name>
</gene>
<dbReference type="CDD" id="cd00093">
    <property type="entry name" value="HTH_XRE"/>
    <property type="match status" value="1"/>
</dbReference>
<dbReference type="GO" id="GO:0051276">
    <property type="term" value="P:chromosome organization"/>
    <property type="evidence" value="ECO:0007669"/>
    <property type="project" value="InterPro"/>
</dbReference>
<dbReference type="SMART" id="SM00530">
    <property type="entry name" value="HTH_XRE"/>
    <property type="match status" value="1"/>
</dbReference>